<dbReference type="Pfam" id="PF04116">
    <property type="entry name" value="FA_hydroxylase"/>
    <property type="match status" value="1"/>
</dbReference>
<keyword evidence="4 6" id="KW-1133">Transmembrane helix</keyword>
<comment type="caution">
    <text evidence="9">The sequence shown here is derived from an EMBL/GenBank/DDBJ whole genome shotgun (WGS) entry which is preliminary data.</text>
</comment>
<evidence type="ECO:0000256" key="1">
    <source>
        <dbReference type="ARBA" id="ARBA00004370"/>
    </source>
</evidence>
<dbReference type="AlphaFoldDB" id="A0AAD3HME7"/>
<dbReference type="GO" id="GO:0016491">
    <property type="term" value="F:oxidoreductase activity"/>
    <property type="evidence" value="ECO:0007669"/>
    <property type="project" value="InterPro"/>
</dbReference>
<evidence type="ECO:0000256" key="4">
    <source>
        <dbReference type="ARBA" id="ARBA00022989"/>
    </source>
</evidence>
<dbReference type="InterPro" id="IPR050307">
    <property type="entry name" value="Sterol_Desaturase_Related"/>
</dbReference>
<feature type="transmembrane region" description="Helical" evidence="6">
    <location>
        <begin position="187"/>
        <end position="208"/>
    </location>
</feature>
<protein>
    <recommendedName>
        <fullName evidence="8">Fatty acid hydroxylase domain-containing protein</fullName>
    </recommendedName>
</protein>
<feature type="domain" description="Fatty acid hydroxylase" evidence="8">
    <location>
        <begin position="195"/>
        <end position="324"/>
    </location>
</feature>
<sequence length="368" mass="41750">MARTLAITVKFILAFSVVLACSDLLTKPLEGTQAESSTLLLAGPPGALISRVRQWFSSYATMADMPTEERLRLLKEENVWKNNLVMWMFPDGVRDQIPHFWQTWIRCWILCAAVYYIIGGLWCYYTYFCFGDKLFAPGTIPAAKEVLKQIRVSSIAMPLYSMLPALTEAAAERGWTRAYPRVENVGLPAYVLYFFIYMVSVEFGVYWMHRGLHDVTWLYKYLHFEHHIYNKEHTLSPFAGLAFNPIDGIIQAIPYTYTLFFCPMHFLTHEILLFATGVWTTNIHDVIHGGVWPVMGAGYHTIHHTTYKHNYGHYFVFIDWLYGTMLTPEQHDADMAAKTGAGSGKVATVSATATIAETAGGARGKKVQ</sequence>
<dbReference type="GO" id="GO:0008610">
    <property type="term" value="P:lipid biosynthetic process"/>
    <property type="evidence" value="ECO:0007669"/>
    <property type="project" value="InterPro"/>
</dbReference>
<dbReference type="PANTHER" id="PTHR11863">
    <property type="entry name" value="STEROL DESATURASE"/>
    <property type="match status" value="1"/>
</dbReference>
<evidence type="ECO:0000256" key="7">
    <source>
        <dbReference type="SAM" id="SignalP"/>
    </source>
</evidence>
<proteinExistence type="inferred from homology"/>
<evidence type="ECO:0000313" key="9">
    <source>
        <dbReference type="EMBL" id="GFR45951.1"/>
    </source>
</evidence>
<dbReference type="GO" id="GO:0016020">
    <property type="term" value="C:membrane"/>
    <property type="evidence" value="ECO:0007669"/>
    <property type="project" value="UniProtKB-SubCell"/>
</dbReference>
<evidence type="ECO:0000259" key="8">
    <source>
        <dbReference type="Pfam" id="PF04116"/>
    </source>
</evidence>
<accession>A0AAD3HME7</accession>
<keyword evidence="3 6" id="KW-0812">Transmembrane</keyword>
<evidence type="ECO:0000256" key="5">
    <source>
        <dbReference type="ARBA" id="ARBA00023136"/>
    </source>
</evidence>
<dbReference type="GO" id="GO:0005506">
    <property type="term" value="F:iron ion binding"/>
    <property type="evidence" value="ECO:0007669"/>
    <property type="project" value="InterPro"/>
</dbReference>
<feature type="transmembrane region" description="Helical" evidence="6">
    <location>
        <begin position="103"/>
        <end position="130"/>
    </location>
</feature>
<comment type="similarity">
    <text evidence="2">Belongs to the sterol desaturase family.</text>
</comment>
<keyword evidence="5 6" id="KW-0472">Membrane</keyword>
<organism evidence="9 10">
    <name type="scientific">Astrephomene gubernaculifera</name>
    <dbReference type="NCBI Taxonomy" id="47775"/>
    <lineage>
        <taxon>Eukaryota</taxon>
        <taxon>Viridiplantae</taxon>
        <taxon>Chlorophyta</taxon>
        <taxon>core chlorophytes</taxon>
        <taxon>Chlorophyceae</taxon>
        <taxon>CS clade</taxon>
        <taxon>Chlamydomonadales</taxon>
        <taxon>Astrephomenaceae</taxon>
        <taxon>Astrephomene</taxon>
    </lineage>
</organism>
<dbReference type="Proteomes" id="UP001054857">
    <property type="component" value="Unassembled WGS sequence"/>
</dbReference>
<dbReference type="EMBL" id="BMAR01000011">
    <property type="protein sequence ID" value="GFR45951.1"/>
    <property type="molecule type" value="Genomic_DNA"/>
</dbReference>
<evidence type="ECO:0000313" key="10">
    <source>
        <dbReference type="Proteomes" id="UP001054857"/>
    </source>
</evidence>
<feature type="chain" id="PRO_5041896772" description="Fatty acid hydroxylase domain-containing protein" evidence="7">
    <location>
        <begin position="21"/>
        <end position="368"/>
    </location>
</feature>
<keyword evidence="10" id="KW-1185">Reference proteome</keyword>
<feature type="signal peptide" evidence="7">
    <location>
        <begin position="1"/>
        <end position="20"/>
    </location>
</feature>
<evidence type="ECO:0000256" key="3">
    <source>
        <dbReference type="ARBA" id="ARBA00022692"/>
    </source>
</evidence>
<gene>
    <name evidence="9" type="ORF">Agub_g7417</name>
</gene>
<dbReference type="InterPro" id="IPR006694">
    <property type="entry name" value="Fatty_acid_hydroxylase"/>
</dbReference>
<evidence type="ECO:0000256" key="2">
    <source>
        <dbReference type="ARBA" id="ARBA00009324"/>
    </source>
</evidence>
<reference evidence="9 10" key="1">
    <citation type="journal article" date="2021" name="Sci. Rep.">
        <title>Genome sequencing of the multicellular alga Astrephomene provides insights into convergent evolution of germ-soma differentiation.</title>
        <authorList>
            <person name="Yamashita S."/>
            <person name="Yamamoto K."/>
            <person name="Matsuzaki R."/>
            <person name="Suzuki S."/>
            <person name="Yamaguchi H."/>
            <person name="Hirooka S."/>
            <person name="Minakuchi Y."/>
            <person name="Miyagishima S."/>
            <person name="Kawachi M."/>
            <person name="Toyoda A."/>
            <person name="Nozaki H."/>
        </authorList>
    </citation>
    <scope>NUCLEOTIDE SEQUENCE [LARGE SCALE GENOMIC DNA]</scope>
    <source>
        <strain evidence="9 10">NIES-4017</strain>
    </source>
</reference>
<dbReference type="PROSITE" id="PS51257">
    <property type="entry name" value="PROKAR_LIPOPROTEIN"/>
    <property type="match status" value="1"/>
</dbReference>
<comment type="subcellular location">
    <subcellularLocation>
        <location evidence="1">Membrane</location>
    </subcellularLocation>
</comment>
<evidence type="ECO:0000256" key="6">
    <source>
        <dbReference type="SAM" id="Phobius"/>
    </source>
</evidence>
<name>A0AAD3HME7_9CHLO</name>
<keyword evidence="7" id="KW-0732">Signal</keyword>